<dbReference type="InterPro" id="IPR001789">
    <property type="entry name" value="Sig_transdc_resp-reg_receiver"/>
</dbReference>
<dbReference type="PROSITE" id="PS50110">
    <property type="entry name" value="RESPONSE_REGULATORY"/>
    <property type="match status" value="1"/>
</dbReference>
<dbReference type="PANTHER" id="PTHR44591">
    <property type="entry name" value="STRESS RESPONSE REGULATOR PROTEIN 1"/>
    <property type="match status" value="1"/>
</dbReference>
<proteinExistence type="predicted"/>
<reference evidence="4" key="1">
    <citation type="submission" date="2020-08" db="EMBL/GenBank/DDBJ databases">
        <title>Novel species isolated from subtropical streams in China.</title>
        <authorList>
            <person name="Lu H."/>
        </authorList>
    </citation>
    <scope>NUCLEOTIDE SEQUENCE</scope>
    <source>
        <strain evidence="4">LX22W</strain>
    </source>
</reference>
<dbReference type="PANTHER" id="PTHR44591:SF3">
    <property type="entry name" value="RESPONSE REGULATORY DOMAIN-CONTAINING PROTEIN"/>
    <property type="match status" value="1"/>
</dbReference>
<feature type="domain" description="Response regulatory" evidence="3">
    <location>
        <begin position="9"/>
        <end position="124"/>
    </location>
</feature>
<evidence type="ECO:0000256" key="1">
    <source>
        <dbReference type="ARBA" id="ARBA00022553"/>
    </source>
</evidence>
<dbReference type="Proteomes" id="UP000627446">
    <property type="component" value="Unassembled WGS sequence"/>
</dbReference>
<accession>A0A923KSZ7</accession>
<dbReference type="InterPro" id="IPR050595">
    <property type="entry name" value="Bact_response_regulator"/>
</dbReference>
<evidence type="ECO:0000256" key="2">
    <source>
        <dbReference type="PROSITE-ProRule" id="PRU00169"/>
    </source>
</evidence>
<name>A0A923KSZ7_9BURK</name>
<keyword evidence="1 2" id="KW-0597">Phosphoprotein</keyword>
<organism evidence="4 5">
    <name type="scientific">Undibacterium nitidum</name>
    <dbReference type="NCBI Taxonomy" id="2762298"/>
    <lineage>
        <taxon>Bacteria</taxon>
        <taxon>Pseudomonadati</taxon>
        <taxon>Pseudomonadota</taxon>
        <taxon>Betaproteobacteria</taxon>
        <taxon>Burkholderiales</taxon>
        <taxon>Oxalobacteraceae</taxon>
        <taxon>Undibacterium</taxon>
    </lineage>
</organism>
<gene>
    <name evidence="4" type="ORF">H8K36_05250</name>
</gene>
<dbReference type="SUPFAM" id="SSF52172">
    <property type="entry name" value="CheY-like"/>
    <property type="match status" value="1"/>
</dbReference>
<sequence length="127" mass="14158">MDTKTPAKKLLIVDDSKVSRMVIRARVKVLQPEWEILEASNGDEGIVLALEHQPDFCTMDINMPGILGTDAAEHILQKIPSLRLVIFSANIQETFQERTASMGALFVAKPVTEKSIAEALRYFMDAK</sequence>
<protein>
    <submittedName>
        <fullName evidence="4">Response regulator transcription factor</fullName>
    </submittedName>
</protein>
<dbReference type="Pfam" id="PF00072">
    <property type="entry name" value="Response_reg"/>
    <property type="match status" value="1"/>
</dbReference>
<dbReference type="GO" id="GO:0000160">
    <property type="term" value="P:phosphorelay signal transduction system"/>
    <property type="evidence" value="ECO:0007669"/>
    <property type="project" value="InterPro"/>
</dbReference>
<evidence type="ECO:0000259" key="3">
    <source>
        <dbReference type="PROSITE" id="PS50110"/>
    </source>
</evidence>
<evidence type="ECO:0000313" key="4">
    <source>
        <dbReference type="EMBL" id="MBC3880772.1"/>
    </source>
</evidence>
<dbReference type="Gene3D" id="3.40.50.2300">
    <property type="match status" value="1"/>
</dbReference>
<feature type="modified residue" description="4-aspartylphosphate" evidence="2">
    <location>
        <position position="60"/>
    </location>
</feature>
<keyword evidence="5" id="KW-1185">Reference proteome</keyword>
<evidence type="ECO:0000313" key="5">
    <source>
        <dbReference type="Proteomes" id="UP000627446"/>
    </source>
</evidence>
<comment type="caution">
    <text evidence="4">The sequence shown here is derived from an EMBL/GenBank/DDBJ whole genome shotgun (WGS) entry which is preliminary data.</text>
</comment>
<dbReference type="SMART" id="SM00448">
    <property type="entry name" value="REC"/>
    <property type="match status" value="1"/>
</dbReference>
<dbReference type="EMBL" id="JACOFZ010000001">
    <property type="protein sequence ID" value="MBC3880772.1"/>
    <property type="molecule type" value="Genomic_DNA"/>
</dbReference>
<dbReference type="RefSeq" id="WP_186914752.1">
    <property type="nucleotide sequence ID" value="NZ_JACOFZ010000001.1"/>
</dbReference>
<dbReference type="InterPro" id="IPR011006">
    <property type="entry name" value="CheY-like_superfamily"/>
</dbReference>
<dbReference type="AlphaFoldDB" id="A0A923KSZ7"/>